<evidence type="ECO:0000259" key="14">
    <source>
        <dbReference type="PROSITE" id="PS51656"/>
    </source>
</evidence>
<evidence type="ECO:0000313" key="15">
    <source>
        <dbReference type="EMBL" id="MBK6007595.1"/>
    </source>
</evidence>
<dbReference type="InterPro" id="IPR050294">
    <property type="entry name" value="RnfB_subfamily"/>
</dbReference>
<feature type="region of interest" description="Disordered" evidence="12">
    <location>
        <begin position="57"/>
        <end position="166"/>
    </location>
</feature>
<evidence type="ECO:0000256" key="4">
    <source>
        <dbReference type="ARBA" id="ARBA00022519"/>
    </source>
</evidence>
<feature type="region of interest" description="Disordered" evidence="12">
    <location>
        <begin position="184"/>
        <end position="476"/>
    </location>
</feature>
<dbReference type="PANTHER" id="PTHR42859:SF3">
    <property type="entry name" value="ION-TRANSLOCATING OXIDOREDUCTASE COMPLEX SUBUNIT B"/>
    <property type="match status" value="1"/>
</dbReference>
<dbReference type="Gene3D" id="3.30.70.20">
    <property type="match status" value="1"/>
</dbReference>
<dbReference type="GO" id="GO:0009055">
    <property type="term" value="F:electron transfer activity"/>
    <property type="evidence" value="ECO:0007669"/>
    <property type="project" value="InterPro"/>
</dbReference>
<comment type="caution">
    <text evidence="15">The sequence shown here is derived from an EMBL/GenBank/DDBJ whole genome shotgun (WGS) entry which is preliminary data.</text>
</comment>
<protein>
    <submittedName>
        <fullName evidence="15">Electron transport complex subunit RsxB</fullName>
    </submittedName>
</protein>
<accession>A0A934WNF6</accession>
<feature type="compositionally biased region" description="Basic residues" evidence="12">
    <location>
        <begin position="137"/>
        <end position="161"/>
    </location>
</feature>
<evidence type="ECO:0000256" key="5">
    <source>
        <dbReference type="ARBA" id="ARBA00022723"/>
    </source>
</evidence>
<dbReference type="NCBIfam" id="TIGR01944">
    <property type="entry name" value="rnfB"/>
    <property type="match status" value="1"/>
</dbReference>
<dbReference type="Pfam" id="PF14697">
    <property type="entry name" value="Fer4_21"/>
    <property type="match status" value="1"/>
</dbReference>
<feature type="domain" description="4Fe-4S ferredoxin-type" evidence="13">
    <location>
        <begin position="579"/>
        <end position="607"/>
    </location>
</feature>
<keyword evidence="4" id="KW-0997">Cell inner membrane</keyword>
<dbReference type="InterPro" id="IPR010207">
    <property type="entry name" value="Elect_transpt_cplx_RnfB/RsxB"/>
</dbReference>
<feature type="compositionally biased region" description="Basic residues" evidence="12">
    <location>
        <begin position="78"/>
        <end position="90"/>
    </location>
</feature>
<evidence type="ECO:0000256" key="9">
    <source>
        <dbReference type="ARBA" id="ARBA00023004"/>
    </source>
</evidence>
<keyword evidence="1" id="KW-0813">Transport</keyword>
<keyword evidence="16" id="KW-1185">Reference proteome</keyword>
<keyword evidence="6" id="KW-0677">Repeat</keyword>
<keyword evidence="3" id="KW-0004">4Fe-4S</keyword>
<name>A0A934WNF6_9BURK</name>
<proteinExistence type="predicted"/>
<feature type="compositionally biased region" description="Basic residues" evidence="12">
    <location>
        <begin position="345"/>
        <end position="383"/>
    </location>
</feature>
<keyword evidence="9" id="KW-0408">Iron</keyword>
<reference evidence="15" key="2">
    <citation type="submission" date="2021-01" db="EMBL/GenBank/DDBJ databases">
        <authorList>
            <person name="Kang M."/>
        </authorList>
    </citation>
    <scope>NUCLEOTIDE SEQUENCE</scope>
    <source>
        <strain evidence="15">KACC 17527</strain>
    </source>
</reference>
<evidence type="ECO:0000256" key="6">
    <source>
        <dbReference type="ARBA" id="ARBA00022737"/>
    </source>
</evidence>
<evidence type="ECO:0000256" key="3">
    <source>
        <dbReference type="ARBA" id="ARBA00022485"/>
    </source>
</evidence>
<keyword evidence="10" id="KW-0411">Iron-sulfur</keyword>
<feature type="domain" description="4Fe-4S" evidence="14">
    <location>
        <begin position="473"/>
        <end position="532"/>
    </location>
</feature>
<dbReference type="InterPro" id="IPR017900">
    <property type="entry name" value="4Fe4S_Fe_S_CS"/>
</dbReference>
<evidence type="ECO:0000256" key="12">
    <source>
        <dbReference type="SAM" id="MobiDB-lite"/>
    </source>
</evidence>
<feature type="compositionally biased region" description="Basic and acidic residues" evidence="12">
    <location>
        <begin position="384"/>
        <end position="411"/>
    </location>
</feature>
<sequence>MQPCSGAGILHCNNRYHHALPDLRGAALLDGAVRGLCAGGIQALQQSPHALRPDARLATPLGGIRPDVPPRQGLREARVRHHDRRRRRRGSRDPRARGNGQAVLRTAPVQALHRRPADAHQAEGPARGADRRAALRSLRHAAARHRAHHAQRPQGLHHRLAQRAPGAAGARLLRAGRLRELRAGLHPPPAEGIRQLPRDQRVPADRAGAGRRVVDGEPRRADAAHDDDDGRPDRRPQVAHRRQQPGDEQELPVVRDERDLPRSPELPRRRPPRVPGLPAALRLRRDEPGPAHVEPLRLLQAPDRRGRRLGRSAPPVLRRVQRGARHGRGLLPRHDPRRLPGIPARQRHVGRHQPGRHGRTRAARGHPHQRAPHRGRRAGRHLRLRPDRGSARPLHQRAEGAAEAHRGEGRRPLRHLQRPPLARDRVPAGARLHQAVRRARGRRAQDHGAQVRGRCPPRPQVGASHGSGARPPQVKPEAARLHAALPQTQCTRCGYPDCAGYAEAMAAGEADIDRCPPGGAEGIARLAALTGKSPRPLAADVGTEGPRKMAVIDEAWCIGCTLCLDACPTDAILGGNKRMHTVIEPYCTGCELCVPVCPVDCIALEDSTGERTGWAAWSQAQADDALARYEARQHRKLREQAEHAERMEQKARAKLADLPALTHGAEGEELARKKAVIEAALARARAKRGG</sequence>
<dbReference type="PROSITE" id="PS00198">
    <property type="entry name" value="4FE4S_FER_1"/>
    <property type="match status" value="2"/>
</dbReference>
<dbReference type="InterPro" id="IPR007202">
    <property type="entry name" value="4Fe-4S_dom"/>
</dbReference>
<dbReference type="SUPFAM" id="SSF54862">
    <property type="entry name" value="4Fe-4S ferredoxins"/>
    <property type="match status" value="1"/>
</dbReference>
<feature type="domain" description="4Fe-4S ferredoxin-type" evidence="13">
    <location>
        <begin position="548"/>
        <end position="577"/>
    </location>
</feature>
<dbReference type="Pfam" id="PF04060">
    <property type="entry name" value="FeS"/>
    <property type="match status" value="1"/>
</dbReference>
<dbReference type="PANTHER" id="PTHR42859">
    <property type="entry name" value="OXIDOREDUCTASE"/>
    <property type="match status" value="1"/>
</dbReference>
<dbReference type="GO" id="GO:0046872">
    <property type="term" value="F:metal ion binding"/>
    <property type="evidence" value="ECO:0007669"/>
    <property type="project" value="UniProtKB-KW"/>
</dbReference>
<dbReference type="Gene3D" id="1.10.15.40">
    <property type="entry name" value="Electron transport complex subunit B, putative Fe-S cluster"/>
    <property type="match status" value="1"/>
</dbReference>
<dbReference type="NCBIfam" id="NF005415">
    <property type="entry name" value="PRK06991.1"/>
    <property type="match status" value="1"/>
</dbReference>
<keyword evidence="5" id="KW-0479">Metal-binding</keyword>
<keyword evidence="8" id="KW-0249">Electron transport</keyword>
<dbReference type="GO" id="GO:0051539">
    <property type="term" value="F:4 iron, 4 sulfur cluster binding"/>
    <property type="evidence" value="ECO:0007669"/>
    <property type="project" value="UniProtKB-KW"/>
</dbReference>
<gene>
    <name evidence="15" type="primary">rsxB</name>
    <name evidence="15" type="ORF">JJB11_15960</name>
</gene>
<dbReference type="PROSITE" id="PS51379">
    <property type="entry name" value="4FE4S_FER_2"/>
    <property type="match status" value="2"/>
</dbReference>
<evidence type="ECO:0000256" key="2">
    <source>
        <dbReference type="ARBA" id="ARBA00022475"/>
    </source>
</evidence>
<evidence type="ECO:0000259" key="13">
    <source>
        <dbReference type="PROSITE" id="PS51379"/>
    </source>
</evidence>
<dbReference type="PROSITE" id="PS51656">
    <property type="entry name" value="4FE4S"/>
    <property type="match status" value="1"/>
</dbReference>
<feature type="compositionally biased region" description="Basic and acidic residues" evidence="12">
    <location>
        <begin position="253"/>
        <end position="268"/>
    </location>
</feature>
<organism evidence="15 16">
    <name type="scientific">Ramlibacter ginsenosidimutans</name>
    <dbReference type="NCBI Taxonomy" id="502333"/>
    <lineage>
        <taxon>Bacteria</taxon>
        <taxon>Pseudomonadati</taxon>
        <taxon>Pseudomonadota</taxon>
        <taxon>Betaproteobacteria</taxon>
        <taxon>Burkholderiales</taxon>
        <taxon>Comamonadaceae</taxon>
        <taxon>Ramlibacter</taxon>
    </lineage>
</organism>
<evidence type="ECO:0000256" key="7">
    <source>
        <dbReference type="ARBA" id="ARBA00022967"/>
    </source>
</evidence>
<evidence type="ECO:0000256" key="1">
    <source>
        <dbReference type="ARBA" id="ARBA00022448"/>
    </source>
</evidence>
<evidence type="ECO:0000256" key="8">
    <source>
        <dbReference type="ARBA" id="ARBA00022982"/>
    </source>
</evidence>
<evidence type="ECO:0000256" key="10">
    <source>
        <dbReference type="ARBA" id="ARBA00023014"/>
    </source>
</evidence>
<keyword evidence="7" id="KW-1278">Translocase</keyword>
<keyword evidence="2" id="KW-1003">Cell membrane</keyword>
<dbReference type="AlphaFoldDB" id="A0A934WNF6"/>
<dbReference type="InterPro" id="IPR017896">
    <property type="entry name" value="4Fe4S_Fe-S-bd"/>
</dbReference>
<evidence type="ECO:0000313" key="16">
    <source>
        <dbReference type="Proteomes" id="UP000630528"/>
    </source>
</evidence>
<feature type="compositionally biased region" description="Basic residues" evidence="12">
    <location>
        <begin position="319"/>
        <end position="328"/>
    </location>
</feature>
<dbReference type="EMBL" id="JAEPWM010000006">
    <property type="protein sequence ID" value="MBK6007595.1"/>
    <property type="molecule type" value="Genomic_DNA"/>
</dbReference>
<evidence type="ECO:0000256" key="11">
    <source>
        <dbReference type="ARBA" id="ARBA00023136"/>
    </source>
</evidence>
<dbReference type="Proteomes" id="UP000630528">
    <property type="component" value="Unassembled WGS sequence"/>
</dbReference>
<feature type="compositionally biased region" description="Basic and acidic residues" evidence="12">
    <location>
        <begin position="212"/>
        <end position="224"/>
    </location>
</feature>
<keyword evidence="11" id="KW-0472">Membrane</keyword>
<reference evidence="15" key="1">
    <citation type="journal article" date="2012" name="J. Microbiol. Biotechnol.">
        <title>Ramlibacter ginsenosidimutans sp. nov., with ginsenoside-converting activity.</title>
        <authorList>
            <person name="Wang L."/>
            <person name="An D.S."/>
            <person name="Kim S.G."/>
            <person name="Jin F.X."/>
            <person name="Kim S.C."/>
            <person name="Lee S.T."/>
            <person name="Im W.T."/>
        </authorList>
    </citation>
    <scope>NUCLEOTIDE SEQUENCE</scope>
    <source>
        <strain evidence="15">KACC 17527</strain>
    </source>
</reference>